<dbReference type="EMBL" id="GBXM01019442">
    <property type="protein sequence ID" value="JAH89135.1"/>
    <property type="molecule type" value="Transcribed_RNA"/>
</dbReference>
<evidence type="ECO:0000256" key="1">
    <source>
        <dbReference type="SAM" id="SignalP"/>
    </source>
</evidence>
<name>A0A0E9WHR9_ANGAN</name>
<protein>
    <submittedName>
        <fullName evidence="2">Uncharacterized protein</fullName>
    </submittedName>
</protein>
<sequence length="41" mass="4476">MMSKHLLLVDCCLCSCLECVLVRDFTITVMCAEVAFGGAHL</sequence>
<feature type="chain" id="PRO_5002434589" evidence="1">
    <location>
        <begin position="23"/>
        <end position="41"/>
    </location>
</feature>
<reference evidence="2" key="1">
    <citation type="submission" date="2014-11" db="EMBL/GenBank/DDBJ databases">
        <authorList>
            <person name="Amaro Gonzalez C."/>
        </authorList>
    </citation>
    <scope>NUCLEOTIDE SEQUENCE</scope>
</reference>
<dbReference type="AlphaFoldDB" id="A0A0E9WHR9"/>
<evidence type="ECO:0000313" key="2">
    <source>
        <dbReference type="EMBL" id="JAH89135.1"/>
    </source>
</evidence>
<organism evidence="2">
    <name type="scientific">Anguilla anguilla</name>
    <name type="common">European freshwater eel</name>
    <name type="synonym">Muraena anguilla</name>
    <dbReference type="NCBI Taxonomy" id="7936"/>
    <lineage>
        <taxon>Eukaryota</taxon>
        <taxon>Metazoa</taxon>
        <taxon>Chordata</taxon>
        <taxon>Craniata</taxon>
        <taxon>Vertebrata</taxon>
        <taxon>Euteleostomi</taxon>
        <taxon>Actinopterygii</taxon>
        <taxon>Neopterygii</taxon>
        <taxon>Teleostei</taxon>
        <taxon>Anguilliformes</taxon>
        <taxon>Anguillidae</taxon>
        <taxon>Anguilla</taxon>
    </lineage>
</organism>
<proteinExistence type="predicted"/>
<keyword evidence="1" id="KW-0732">Signal</keyword>
<accession>A0A0E9WHR9</accession>
<feature type="signal peptide" evidence="1">
    <location>
        <begin position="1"/>
        <end position="22"/>
    </location>
</feature>
<reference evidence="2" key="2">
    <citation type="journal article" date="2015" name="Fish Shellfish Immunol.">
        <title>Early steps in the European eel (Anguilla anguilla)-Vibrio vulnificus interaction in the gills: Role of the RtxA13 toxin.</title>
        <authorList>
            <person name="Callol A."/>
            <person name="Pajuelo D."/>
            <person name="Ebbesson L."/>
            <person name="Teles M."/>
            <person name="MacKenzie S."/>
            <person name="Amaro C."/>
        </authorList>
    </citation>
    <scope>NUCLEOTIDE SEQUENCE</scope>
</reference>